<reference evidence="3" key="3">
    <citation type="submission" date="2025-08" db="UniProtKB">
        <authorList>
            <consortium name="RefSeq"/>
        </authorList>
    </citation>
    <scope>IDENTIFICATION</scope>
    <source>
        <strain evidence="3">NI907</strain>
    </source>
</reference>
<reference evidence="3" key="2">
    <citation type="submission" date="2019-10" db="EMBL/GenBank/DDBJ databases">
        <authorList>
            <consortium name="NCBI Genome Project"/>
        </authorList>
    </citation>
    <scope>NUCLEOTIDE SEQUENCE</scope>
    <source>
        <strain evidence="3">NI907</strain>
    </source>
</reference>
<dbReference type="GeneID" id="41963819"/>
<dbReference type="RefSeq" id="XP_030978453.1">
    <property type="nucleotide sequence ID" value="XM_031128911.1"/>
</dbReference>
<feature type="region of interest" description="Disordered" evidence="1">
    <location>
        <begin position="44"/>
        <end position="67"/>
    </location>
</feature>
<evidence type="ECO:0000313" key="2">
    <source>
        <dbReference type="Proteomes" id="UP000515153"/>
    </source>
</evidence>
<feature type="compositionally biased region" description="Pro residues" evidence="1">
    <location>
        <begin position="44"/>
        <end position="55"/>
    </location>
</feature>
<reference evidence="2 3" key="1">
    <citation type="journal article" date="2019" name="Mol. Biol. Evol.">
        <title>Blast fungal genomes show frequent chromosomal changes, gene gains and losses, and effector gene turnover.</title>
        <authorList>
            <person name="Gomez Luciano L.B."/>
            <person name="Jason Tsai I."/>
            <person name="Chuma I."/>
            <person name="Tosa Y."/>
            <person name="Chen Y.H."/>
            <person name="Li J.Y."/>
            <person name="Li M.Y."/>
            <person name="Jade Lu M.Y."/>
            <person name="Nakayashiki H."/>
            <person name="Li W.H."/>
        </authorList>
    </citation>
    <scope>NUCLEOTIDE SEQUENCE [LARGE SCALE GENOMIC DNA]</scope>
    <source>
        <strain evidence="2 3">NI907</strain>
    </source>
</reference>
<proteinExistence type="predicted"/>
<dbReference type="Proteomes" id="UP000515153">
    <property type="component" value="Chromosome V"/>
</dbReference>
<feature type="non-terminal residue" evidence="3">
    <location>
        <position position="1"/>
    </location>
</feature>
<evidence type="ECO:0000256" key="1">
    <source>
        <dbReference type="SAM" id="MobiDB-lite"/>
    </source>
</evidence>
<organism evidence="2 3">
    <name type="scientific">Pyricularia grisea</name>
    <name type="common">Crabgrass-specific blast fungus</name>
    <name type="synonym">Magnaporthe grisea</name>
    <dbReference type="NCBI Taxonomy" id="148305"/>
    <lineage>
        <taxon>Eukaryota</taxon>
        <taxon>Fungi</taxon>
        <taxon>Dikarya</taxon>
        <taxon>Ascomycota</taxon>
        <taxon>Pezizomycotina</taxon>
        <taxon>Sordariomycetes</taxon>
        <taxon>Sordariomycetidae</taxon>
        <taxon>Magnaporthales</taxon>
        <taxon>Pyriculariaceae</taxon>
        <taxon>Pyricularia</taxon>
    </lineage>
</organism>
<protein>
    <submittedName>
        <fullName evidence="3">Uncharacterized protein</fullName>
    </submittedName>
</protein>
<gene>
    <name evidence="3" type="ORF">PgNI_08921</name>
</gene>
<dbReference type="AlphaFoldDB" id="A0A6P8AU62"/>
<evidence type="ECO:0000313" key="3">
    <source>
        <dbReference type="RefSeq" id="XP_030978453.1"/>
    </source>
</evidence>
<name>A0A6P8AU62_PYRGI</name>
<dbReference type="KEGG" id="pgri:PgNI_08921"/>
<accession>A0A6P8AU62</accession>
<sequence length="67" mass="7577">SIRLLPYIDLVFTQGGRTTNHGSFRSYIYLYCIINDLSPTTSFPAPPASRYPAPPERSRCQDPNNQT</sequence>
<keyword evidence="2" id="KW-1185">Reference proteome</keyword>